<evidence type="ECO:0000256" key="7">
    <source>
        <dbReference type="ARBA" id="ARBA00022840"/>
    </source>
</evidence>
<dbReference type="FunFam" id="3.40.1160.10:FF:000004">
    <property type="entry name" value="Acetylglutamate kinase"/>
    <property type="match status" value="1"/>
</dbReference>
<keyword evidence="3 9" id="KW-0028">Amino-acid biosynthesis</keyword>
<evidence type="ECO:0000256" key="4">
    <source>
        <dbReference type="ARBA" id="ARBA00022679"/>
    </source>
</evidence>
<evidence type="ECO:0000256" key="9">
    <source>
        <dbReference type="HAMAP-Rule" id="MF_00082"/>
    </source>
</evidence>
<evidence type="ECO:0000256" key="6">
    <source>
        <dbReference type="ARBA" id="ARBA00022777"/>
    </source>
</evidence>
<protein>
    <recommendedName>
        <fullName evidence="9">Acetylglutamate kinase</fullName>
        <ecNumber evidence="9">2.7.2.8</ecNumber>
    </recommendedName>
    <alternativeName>
        <fullName evidence="9">N-acetyl-L-glutamate 5-phosphotransferase</fullName>
    </alternativeName>
    <alternativeName>
        <fullName evidence="9">NAG kinase</fullName>
        <shortName evidence="9">NAGK</shortName>
    </alternativeName>
</protein>
<feature type="site" description="Transition state stabilizer" evidence="9">
    <location>
        <position position="245"/>
    </location>
</feature>
<evidence type="ECO:0000256" key="5">
    <source>
        <dbReference type="ARBA" id="ARBA00022741"/>
    </source>
</evidence>
<gene>
    <name evidence="9" type="primary">argB</name>
    <name evidence="11" type="ORF">SAMN02745885_01901</name>
</gene>
<comment type="function">
    <text evidence="9">Catalyzes the ATP-dependent phosphorylation of N-acetyl-L-glutamate.</text>
</comment>
<proteinExistence type="inferred from homology"/>
<dbReference type="NCBIfam" id="TIGR00761">
    <property type="entry name" value="argB"/>
    <property type="match status" value="1"/>
</dbReference>
<dbReference type="InterPro" id="IPR004662">
    <property type="entry name" value="AcgluKinase_fam"/>
</dbReference>
<comment type="subcellular location">
    <subcellularLocation>
        <location evidence="9">Cytoplasm</location>
    </subcellularLocation>
</comment>
<dbReference type="CDD" id="cd04250">
    <property type="entry name" value="AAK_NAGK-C"/>
    <property type="match status" value="1"/>
</dbReference>
<dbReference type="Pfam" id="PF00696">
    <property type="entry name" value="AA_kinase"/>
    <property type="match status" value="1"/>
</dbReference>
<dbReference type="AlphaFoldDB" id="A0A1T4R2I8"/>
<comment type="catalytic activity">
    <reaction evidence="8 9">
        <text>N-acetyl-L-glutamate + ATP = N-acetyl-L-glutamyl 5-phosphate + ADP</text>
        <dbReference type="Rhea" id="RHEA:14629"/>
        <dbReference type="ChEBI" id="CHEBI:30616"/>
        <dbReference type="ChEBI" id="CHEBI:44337"/>
        <dbReference type="ChEBI" id="CHEBI:57936"/>
        <dbReference type="ChEBI" id="CHEBI:456216"/>
        <dbReference type="EC" id="2.7.2.8"/>
    </reaction>
</comment>
<evidence type="ECO:0000256" key="2">
    <source>
        <dbReference type="ARBA" id="ARBA00022571"/>
    </source>
</evidence>
<keyword evidence="5 9" id="KW-0547">Nucleotide-binding</keyword>
<accession>A0A1T4R2I8</accession>
<organism evidence="11 12">
    <name type="scientific">Carboxydocella sporoproducens DSM 16521</name>
    <dbReference type="NCBI Taxonomy" id="1121270"/>
    <lineage>
        <taxon>Bacteria</taxon>
        <taxon>Bacillati</taxon>
        <taxon>Bacillota</taxon>
        <taxon>Clostridia</taxon>
        <taxon>Eubacteriales</taxon>
        <taxon>Clostridiales Family XVI. Incertae Sedis</taxon>
        <taxon>Carboxydocella</taxon>
    </lineage>
</organism>
<keyword evidence="2 9" id="KW-0055">Arginine biosynthesis</keyword>
<dbReference type="PRINTS" id="PR00474">
    <property type="entry name" value="GLU5KINASE"/>
</dbReference>
<feature type="binding site" evidence="9">
    <location>
        <begin position="64"/>
        <end position="65"/>
    </location>
    <ligand>
        <name>substrate</name>
    </ligand>
</feature>
<dbReference type="PANTHER" id="PTHR23342">
    <property type="entry name" value="N-ACETYLGLUTAMATE SYNTHASE"/>
    <property type="match status" value="1"/>
</dbReference>
<dbReference type="InterPro" id="IPR036393">
    <property type="entry name" value="AceGlu_kinase-like_sf"/>
</dbReference>
<evidence type="ECO:0000256" key="3">
    <source>
        <dbReference type="ARBA" id="ARBA00022605"/>
    </source>
</evidence>
<dbReference type="UniPathway" id="UPA00068">
    <property type="reaction ID" value="UER00107"/>
</dbReference>
<keyword evidence="9" id="KW-0963">Cytoplasm</keyword>
<dbReference type="HAMAP" id="MF_00082">
    <property type="entry name" value="ArgB"/>
    <property type="match status" value="1"/>
</dbReference>
<dbReference type="GO" id="GO:0005737">
    <property type="term" value="C:cytoplasm"/>
    <property type="evidence" value="ECO:0007669"/>
    <property type="project" value="UniProtKB-SubCell"/>
</dbReference>
<evidence type="ECO:0000256" key="1">
    <source>
        <dbReference type="ARBA" id="ARBA00004828"/>
    </source>
</evidence>
<dbReference type="InterPro" id="IPR001048">
    <property type="entry name" value="Asp/Glu/Uridylate_kinase"/>
</dbReference>
<dbReference type="GO" id="GO:0005524">
    <property type="term" value="F:ATP binding"/>
    <property type="evidence" value="ECO:0007669"/>
    <property type="project" value="UniProtKB-UniRule"/>
</dbReference>
<keyword evidence="7 9" id="KW-0067">ATP-binding</keyword>
<dbReference type="RefSeq" id="WP_078665935.1">
    <property type="nucleotide sequence ID" value="NZ_FUXM01000024.1"/>
</dbReference>
<evidence type="ECO:0000259" key="10">
    <source>
        <dbReference type="Pfam" id="PF00696"/>
    </source>
</evidence>
<feature type="binding site" evidence="9">
    <location>
        <position position="86"/>
    </location>
    <ligand>
        <name>substrate</name>
    </ligand>
</feature>
<dbReference type="InterPro" id="IPR041727">
    <property type="entry name" value="NAGK-C"/>
</dbReference>
<evidence type="ECO:0000313" key="12">
    <source>
        <dbReference type="Proteomes" id="UP000189933"/>
    </source>
</evidence>
<dbReference type="OrthoDB" id="9803155at2"/>
<dbReference type="SUPFAM" id="SSF53633">
    <property type="entry name" value="Carbamate kinase-like"/>
    <property type="match status" value="1"/>
</dbReference>
<feature type="binding site" evidence="9">
    <location>
        <position position="182"/>
    </location>
    <ligand>
        <name>substrate</name>
    </ligand>
</feature>
<evidence type="ECO:0000256" key="8">
    <source>
        <dbReference type="ARBA" id="ARBA00048141"/>
    </source>
</evidence>
<dbReference type="PANTHER" id="PTHR23342:SF0">
    <property type="entry name" value="N-ACETYLGLUTAMATE SYNTHASE, MITOCHONDRIAL"/>
    <property type="match status" value="1"/>
</dbReference>
<comment type="similarity">
    <text evidence="9">Belongs to the acetylglutamate kinase family. ArgB subfamily.</text>
</comment>
<comment type="pathway">
    <text evidence="1 9">Amino-acid biosynthesis; L-arginine biosynthesis; N(2)-acetyl-L-ornithine from L-glutamate: step 2/4.</text>
</comment>
<dbReference type="Gene3D" id="3.40.1160.10">
    <property type="entry name" value="Acetylglutamate kinase-like"/>
    <property type="match status" value="1"/>
</dbReference>
<dbReference type="Proteomes" id="UP000189933">
    <property type="component" value="Unassembled WGS sequence"/>
</dbReference>
<evidence type="ECO:0000313" key="11">
    <source>
        <dbReference type="EMBL" id="SKA10087.1"/>
    </source>
</evidence>
<dbReference type="GO" id="GO:0003991">
    <property type="term" value="F:acetylglutamate kinase activity"/>
    <property type="evidence" value="ECO:0007669"/>
    <property type="project" value="UniProtKB-UniRule"/>
</dbReference>
<keyword evidence="6 9" id="KW-0418">Kinase</keyword>
<feature type="site" description="Transition state stabilizer" evidence="9">
    <location>
        <position position="29"/>
    </location>
</feature>
<sequence length="287" mass="30619">MFNIIDKAAVLVEALPYIQKFHGKILVIKYGGHAMVNQELKEALIKDIILMKLVGMHPVLVHGGGPDITTMLQRLGVESRFVGGQRVTDDQTMEVVEMVLGGKLNKELVALINKNGGKAVGLTGQDANLLRAVPRKGPQGEDLGRVGEVVQVQPELVLNLISQGYIPVIAPIAVDSDGKSYNVNADYVAGQLAGALRADKFILLTDVPGILRNVNDRSSLLSEVTLSQVEELQAEGIIKGGMLPKVECCAAAIRAGVERAHIIDGRIPHGILLEIFTDGGIGTMVSA</sequence>
<dbReference type="EC" id="2.7.2.8" evidence="9"/>
<keyword evidence="4 9" id="KW-0808">Transferase</keyword>
<name>A0A1T4R2I8_9FIRM</name>
<dbReference type="InterPro" id="IPR001057">
    <property type="entry name" value="Glu/AcGlu_kinase"/>
</dbReference>
<dbReference type="EMBL" id="FUXM01000024">
    <property type="protein sequence ID" value="SKA10087.1"/>
    <property type="molecule type" value="Genomic_DNA"/>
</dbReference>
<reference evidence="12" key="1">
    <citation type="submission" date="2017-02" db="EMBL/GenBank/DDBJ databases">
        <authorList>
            <person name="Varghese N."/>
            <person name="Submissions S."/>
        </authorList>
    </citation>
    <scope>NUCLEOTIDE SEQUENCE [LARGE SCALE GENOMIC DNA]</scope>
    <source>
        <strain evidence="12">DSM 16521</strain>
    </source>
</reference>
<dbReference type="InterPro" id="IPR037528">
    <property type="entry name" value="ArgB"/>
</dbReference>
<keyword evidence="12" id="KW-1185">Reference proteome</keyword>
<feature type="domain" description="Aspartate/glutamate/uridylate kinase" evidence="10">
    <location>
        <begin position="24"/>
        <end position="264"/>
    </location>
</feature>
<dbReference type="GO" id="GO:0042450">
    <property type="term" value="P:L-arginine biosynthetic process via ornithine"/>
    <property type="evidence" value="ECO:0007669"/>
    <property type="project" value="UniProtKB-UniRule"/>
</dbReference>
<dbReference type="PIRSF" id="PIRSF000728">
    <property type="entry name" value="NAGK"/>
    <property type="match status" value="1"/>
</dbReference>